<name>A0ABY6QS08_9ACTN</name>
<gene>
    <name evidence="2" type="ORF">LDH80_04255</name>
</gene>
<protein>
    <submittedName>
        <fullName evidence="2">Uncharacterized protein</fullName>
    </submittedName>
</protein>
<dbReference type="GeneID" id="95598629"/>
<evidence type="ECO:0000313" key="3">
    <source>
        <dbReference type="Proteomes" id="UP001164506"/>
    </source>
</evidence>
<dbReference type="RefSeq" id="WP_190105747.1">
    <property type="nucleotide sequence ID" value="NZ_BMUH01000012.1"/>
</dbReference>
<sequence>MSRRRLPELAHGSFRTQDVRRPVEPLYDRVRVDECSFRRLADGEWTPPVFFVRPPGSSDGTGVVVACTPEDCRRWVRAAIEYVTTLNEAGAELSAAHRRAASVPWWRPVAARRAFGDWEATLRRHGELTREAAETYAPVCGEIRQAIQKAEERSVEWARERARQQEETRRHRSVLAARDFWGWSEVTEAGRRAVYVFRHDVPRDDVPEGAAPEESPHVDLRGLRRAIVDLDLPDVRWDGAALAETERQLEGLGFGRWWRDLFHEDFRTFTAPPPARGSSSGRSNPSGGTATGGTGGFSGGFSCGGGF</sequence>
<feature type="compositionally biased region" description="Gly residues" evidence="1">
    <location>
        <begin position="289"/>
        <end position="307"/>
    </location>
</feature>
<evidence type="ECO:0000313" key="2">
    <source>
        <dbReference type="EMBL" id="UZX19975.1"/>
    </source>
</evidence>
<feature type="region of interest" description="Disordered" evidence="1">
    <location>
        <begin position="269"/>
        <end position="307"/>
    </location>
</feature>
<accession>A0ABY6QS08</accession>
<evidence type="ECO:0000256" key="1">
    <source>
        <dbReference type="SAM" id="MobiDB-lite"/>
    </source>
</evidence>
<proteinExistence type="predicted"/>
<organism evidence="2 3">
    <name type="scientific">Streptomyces tanashiensis</name>
    <dbReference type="NCBI Taxonomy" id="67367"/>
    <lineage>
        <taxon>Bacteria</taxon>
        <taxon>Bacillati</taxon>
        <taxon>Actinomycetota</taxon>
        <taxon>Actinomycetes</taxon>
        <taxon>Kitasatosporales</taxon>
        <taxon>Streptomycetaceae</taxon>
        <taxon>Streptomyces</taxon>
    </lineage>
</organism>
<dbReference type="Proteomes" id="UP001164506">
    <property type="component" value="Chromosome"/>
</dbReference>
<keyword evidence="3" id="KW-1185">Reference proteome</keyword>
<dbReference type="EMBL" id="CP084204">
    <property type="protein sequence ID" value="UZX19975.1"/>
    <property type="molecule type" value="Genomic_DNA"/>
</dbReference>
<feature type="compositionally biased region" description="Low complexity" evidence="1">
    <location>
        <begin position="276"/>
        <end position="288"/>
    </location>
</feature>
<reference evidence="2" key="1">
    <citation type="submission" date="2021-09" db="EMBL/GenBank/DDBJ databases">
        <title>Complete genome sequence and metabolic characterization of Streptomyces tanashiensis DSM 731 the producer of antibacterial Kalafungin and diverse secondary metabolites.</title>
        <authorList>
            <person name="Abbasi M.N."/>
            <person name="Anwar M.N."/>
            <person name="Alam K."/>
            <person name="Shoaib M."/>
            <person name="Lin Z."/>
            <person name="Hayat M."/>
            <person name="Ali M.I."/>
            <person name="Malik H.M.T."/>
            <person name="Ahmed I."/>
            <person name="Li A."/>
            <person name="Hailong Wang H."/>
            <person name="Zhang Y."/>
        </authorList>
    </citation>
    <scope>NUCLEOTIDE SEQUENCE</scope>
    <source>
        <strain evidence="2">Kala</strain>
    </source>
</reference>